<dbReference type="EMBL" id="AGNL01021623">
    <property type="protein sequence ID" value="EJK60061.1"/>
    <property type="molecule type" value="Genomic_DNA"/>
</dbReference>
<feature type="region of interest" description="Disordered" evidence="3">
    <location>
        <begin position="1"/>
        <end position="26"/>
    </location>
</feature>
<protein>
    <recommendedName>
        <fullName evidence="9">Carrier domain-containing protein</fullName>
    </recommendedName>
</protein>
<evidence type="ECO:0000256" key="1">
    <source>
        <dbReference type="ARBA" id="ARBA00006432"/>
    </source>
</evidence>
<evidence type="ECO:0000313" key="7">
    <source>
        <dbReference type="EMBL" id="EJK60061.1"/>
    </source>
</evidence>
<feature type="domain" description="AMP-dependent synthetase/ligase" evidence="5">
    <location>
        <begin position="398"/>
        <end position="791"/>
    </location>
</feature>
<dbReference type="Gene3D" id="3.40.50.12780">
    <property type="entry name" value="N-terminal domain of ligase-like"/>
    <property type="match status" value="1"/>
</dbReference>
<gene>
    <name evidence="7" type="ORF">THAOC_19654</name>
</gene>
<dbReference type="InterPro" id="IPR000873">
    <property type="entry name" value="AMP-dep_synth/lig_dom"/>
</dbReference>
<dbReference type="InterPro" id="IPR029058">
    <property type="entry name" value="AB_hydrolase_fold"/>
</dbReference>
<feature type="transmembrane region" description="Helical" evidence="4">
    <location>
        <begin position="1245"/>
        <end position="1275"/>
    </location>
</feature>
<dbReference type="Proteomes" id="UP000266841">
    <property type="component" value="Unassembled WGS sequence"/>
</dbReference>
<dbReference type="Gene3D" id="3.30.300.30">
    <property type="match status" value="1"/>
</dbReference>
<keyword evidence="4" id="KW-0812">Transmembrane</keyword>
<evidence type="ECO:0008006" key="9">
    <source>
        <dbReference type="Google" id="ProtNLM"/>
    </source>
</evidence>
<evidence type="ECO:0000256" key="3">
    <source>
        <dbReference type="SAM" id="MobiDB-lite"/>
    </source>
</evidence>
<evidence type="ECO:0000313" key="8">
    <source>
        <dbReference type="Proteomes" id="UP000266841"/>
    </source>
</evidence>
<reference evidence="7 8" key="1">
    <citation type="journal article" date="2012" name="Genome Biol.">
        <title>Genome and low-iron response of an oceanic diatom adapted to chronic iron limitation.</title>
        <authorList>
            <person name="Lommer M."/>
            <person name="Specht M."/>
            <person name="Roy A.S."/>
            <person name="Kraemer L."/>
            <person name="Andreson R."/>
            <person name="Gutowska M.A."/>
            <person name="Wolf J."/>
            <person name="Bergner S.V."/>
            <person name="Schilhabel M.B."/>
            <person name="Klostermeier U.C."/>
            <person name="Beiko R.G."/>
            <person name="Rosenstiel P."/>
            <person name="Hippler M."/>
            <person name="Laroche J."/>
        </authorList>
    </citation>
    <scope>NUCLEOTIDE SEQUENCE [LARGE SCALE GENOMIC DNA]</scope>
    <source>
        <strain evidence="7 8">CCMP1005</strain>
    </source>
</reference>
<dbReference type="GO" id="GO:0031956">
    <property type="term" value="F:medium-chain fatty acid-CoA ligase activity"/>
    <property type="evidence" value="ECO:0007669"/>
    <property type="project" value="TreeGrafter"/>
</dbReference>
<feature type="transmembrane region" description="Helical" evidence="4">
    <location>
        <begin position="1204"/>
        <end position="1225"/>
    </location>
</feature>
<evidence type="ECO:0000259" key="6">
    <source>
        <dbReference type="Pfam" id="PF03959"/>
    </source>
</evidence>
<dbReference type="eggNOG" id="KOG1176">
    <property type="taxonomic scope" value="Eukaryota"/>
</dbReference>
<sequence>TLRARAHHEQSGVTLHNVRPARPRGSSPYPGPLFGSFFSLTQIRIFSGPPKPYYSGAKSNNEVTRLQLENLNITEANFDIFFLHGPIIEDDGGEGLQGMVHGPFYSWIDQSDARATDESIVNGVRLVLQAVQHHGPFDGIYGFSNGGLIAALAANSSNDVTLGMLVDSSPKSTQKHIKRTIVGDKDVVNPRVTAARASVITAGLRTSELGKARRTTTRHTRMSTVGGMRRTRMTGMGAPLITRPPFEFCVIACAGVSWLESLDGLTCSDLFGEGGDPEDGSALIGTRSMHLVGLEDPLKAKSEKIACLFRGAKVVYLPGGHAIGRGIASDDNIVPIIKDFVRDDNPEFQRMSEFREMNAASHVAMQKNVQVAIVDLKQGNLPSGMYGNATIVNCLSSQPYDKPFLFNARNPDHVATTYGQALDFIIKGEGDLRRLGIKPGEVVSYAAPPGGSASAALAFLSIGAQTCAAPLAPNMTEPEVLDALDQFHAKHLILFEDFKTPGVEDAFKIYQSQGKGKLHWAKLAGDDQPGVFKYTSEAVDEFESAEPLMNPEDGNCLLLRTSGTTARPDTTSFLQPLIQGSLVNNGALIGNAMLLKDTDVCYSVMPLFHIGGISASILCSLATGGAVCCDGEPFDPGRMVDALAISNPQPTWYSSVPTIHNTTVAFLRDHAKNDPKYAGYGIDVNTGIWEKGHSLRMIRSGAAALLIPDAEALTRAYGGLPIYPTYSMSEQMPISQPPAGKGDTVTDKPGSVGVPVAASVAIVSRSHLTPQPFGAEGEIAISGPTVMKNYLENPEADAKNYFYLTSLGNDGSLDESRYFLTGDVGVLDSEGFLSLKGRAKELIKKGGEQVSPYEVEEALLDHPWVQTPVCFSVPSAQFGEEVGCAIVLSRYGTVHFQLFLSNSRLEYSSIQLNSQSEAPPGIPDNEVIKSLRRFMKDQKFAPIKWPTKWWFGPDEELPKTKTKKYIRVGLAEKLGFTGEEDATANTKLETKAKVDFGVITGFRFLLSCYVMFTHIGSTKAWGSFANVRGMQWHTHCFFLLGGYSMALPMNPDIKKKWAYFVARMGNMYPMYFMALIFAVINLLVVCRPSTFDPNFHWNAQPGDHTRAPFCEGTPATPTSWWGSFILTLFVYIFGLQVTPFWPISWFLGYYLWFMSMYYQSLGEKSTFFTCFLLLLTLNGTLSSAVFPVVYNWLRNKLKDNLRSLMYLMIALQVLNEVIVIVAWFSMKDGQGYTEGETPEPGSAPIVTNAAVLSFYLFTPFWALYFVIGAVLAFIYDTYKPGEKHNSYVWGYVADICTLIMLGLTAILIAQPEGCEDKMFRPELANNSCYDTNAVYRMWSDISGRLYTWPTWIQLLLVPSDGWAGQCSFLELVELPKAAVLVLPAPVPVEWYEFFLVVGCTVAFSVFMDNTVMPVVYKTYDNIKYMIKGEEEAEDVDIADAVCKAVEKMTGIEPDLDSTLDEVGLASVGLPVIVGMLNSTFGTKKTPMSITAAELVETETIEDMVAVVEGAFARMKQDGV</sequence>
<dbReference type="PANTHER" id="PTHR43201:SF5">
    <property type="entry name" value="MEDIUM-CHAIN ACYL-COA LIGASE ACSF2, MITOCHONDRIAL"/>
    <property type="match status" value="1"/>
</dbReference>
<dbReference type="InterPro" id="IPR005645">
    <property type="entry name" value="FSH-like_dom"/>
</dbReference>
<dbReference type="OrthoDB" id="45151at2759"/>
<comment type="similarity">
    <text evidence="1">Belongs to the ATP-dependent AMP-binding enzyme family.</text>
</comment>
<dbReference type="Pfam" id="PF00501">
    <property type="entry name" value="AMP-binding"/>
    <property type="match status" value="1"/>
</dbReference>
<feature type="transmembrane region" description="Helical" evidence="4">
    <location>
        <begin position="1070"/>
        <end position="1090"/>
    </location>
</feature>
<feature type="transmembrane region" description="Helical" evidence="4">
    <location>
        <begin position="1393"/>
        <end position="1416"/>
    </location>
</feature>
<feature type="transmembrane region" description="Helical" evidence="4">
    <location>
        <begin position="1287"/>
        <end position="1309"/>
    </location>
</feature>
<dbReference type="InterPro" id="IPR042099">
    <property type="entry name" value="ANL_N_sf"/>
</dbReference>
<accession>K0SGF8</accession>
<keyword evidence="8" id="KW-1185">Reference proteome</keyword>
<organism evidence="7 8">
    <name type="scientific">Thalassiosira oceanica</name>
    <name type="common">Marine diatom</name>
    <dbReference type="NCBI Taxonomy" id="159749"/>
    <lineage>
        <taxon>Eukaryota</taxon>
        <taxon>Sar</taxon>
        <taxon>Stramenopiles</taxon>
        <taxon>Ochrophyta</taxon>
        <taxon>Bacillariophyta</taxon>
        <taxon>Coscinodiscophyceae</taxon>
        <taxon>Thalassiosirophycidae</taxon>
        <taxon>Thalassiosirales</taxon>
        <taxon>Thalassiosiraceae</taxon>
        <taxon>Thalassiosira</taxon>
    </lineage>
</organism>
<dbReference type="SUPFAM" id="SSF53474">
    <property type="entry name" value="alpha/beta-Hydrolases"/>
    <property type="match status" value="1"/>
</dbReference>
<dbReference type="SUPFAM" id="SSF56801">
    <property type="entry name" value="Acetyl-CoA synthetase-like"/>
    <property type="match status" value="1"/>
</dbReference>
<evidence type="ECO:0000256" key="2">
    <source>
        <dbReference type="ARBA" id="ARBA00022598"/>
    </source>
</evidence>
<keyword evidence="2" id="KW-0436">Ligase</keyword>
<dbReference type="Pfam" id="PF03959">
    <property type="entry name" value="FSH1"/>
    <property type="match status" value="1"/>
</dbReference>
<feature type="domain" description="Serine hydrolase" evidence="6">
    <location>
        <begin position="59"/>
        <end position="323"/>
    </location>
</feature>
<dbReference type="InterPro" id="IPR045851">
    <property type="entry name" value="AMP-bd_C_sf"/>
</dbReference>
<feature type="non-terminal residue" evidence="7">
    <location>
        <position position="1"/>
    </location>
</feature>
<dbReference type="OMA" id="MVHGPFY"/>
<keyword evidence="4" id="KW-0472">Membrane</keyword>
<dbReference type="Gene3D" id="3.40.50.1820">
    <property type="entry name" value="alpha/beta hydrolase"/>
    <property type="match status" value="1"/>
</dbReference>
<feature type="transmembrane region" description="Helical" evidence="4">
    <location>
        <begin position="1142"/>
        <end position="1160"/>
    </location>
</feature>
<dbReference type="PANTHER" id="PTHR43201">
    <property type="entry name" value="ACYL-COA SYNTHETASE"/>
    <property type="match status" value="1"/>
</dbReference>
<evidence type="ECO:0000259" key="5">
    <source>
        <dbReference type="Pfam" id="PF00501"/>
    </source>
</evidence>
<evidence type="ECO:0000256" key="4">
    <source>
        <dbReference type="SAM" id="Phobius"/>
    </source>
</evidence>
<comment type="caution">
    <text evidence="7">The sequence shown here is derived from an EMBL/GenBank/DDBJ whole genome shotgun (WGS) entry which is preliminary data.</text>
</comment>
<dbReference type="GO" id="GO:0006631">
    <property type="term" value="P:fatty acid metabolic process"/>
    <property type="evidence" value="ECO:0007669"/>
    <property type="project" value="TreeGrafter"/>
</dbReference>
<keyword evidence="4" id="KW-1133">Transmembrane helix</keyword>
<proteinExistence type="inferred from homology"/>
<feature type="transmembrane region" description="Helical" evidence="4">
    <location>
        <begin position="1166"/>
        <end position="1192"/>
    </location>
</feature>
<name>K0SGF8_THAOC</name>